<feature type="region of interest" description="Disordered" evidence="1">
    <location>
        <begin position="1"/>
        <end position="59"/>
    </location>
</feature>
<comment type="caution">
    <text evidence="4">The sequence shown here is derived from an EMBL/GenBank/DDBJ whole genome shotgun (WGS) entry which is preliminary data.</text>
</comment>
<dbReference type="InterPro" id="IPR025241">
    <property type="entry name" value="DUF4190"/>
</dbReference>
<dbReference type="EMBL" id="RBIL01000001">
    <property type="protein sequence ID" value="RKQ91471.1"/>
    <property type="molecule type" value="Genomic_DNA"/>
</dbReference>
<name>A0A660LFH8_9ACTN</name>
<gene>
    <name evidence="4" type="ORF">C8N24_1293</name>
</gene>
<reference evidence="4 5" key="1">
    <citation type="submission" date="2018-10" db="EMBL/GenBank/DDBJ databases">
        <title>Genomic Encyclopedia of Archaeal and Bacterial Type Strains, Phase II (KMG-II): from individual species to whole genera.</title>
        <authorList>
            <person name="Goeker M."/>
        </authorList>
    </citation>
    <scope>NUCLEOTIDE SEQUENCE [LARGE SCALE GENOMIC DNA]</scope>
    <source>
        <strain evidence="4 5">DSM 14954</strain>
    </source>
</reference>
<dbReference type="AlphaFoldDB" id="A0A660LFH8"/>
<keyword evidence="2" id="KW-1133">Transmembrane helix</keyword>
<sequence length="140" mass="15227">MSGQGDDEQQQPPQWQQPQWQSQWQQPEQQPQWGQQPQQWGQQETPQWQQGFNQPQQTPGSATAALILGICSLVICPLICGPLAVVYGNKAKREIDNSGGRLTGRGMAQAGVVTGWIGVAFAVISILFFVVVLGVGISNS</sequence>
<keyword evidence="2" id="KW-0812">Transmembrane</keyword>
<evidence type="ECO:0000259" key="3">
    <source>
        <dbReference type="Pfam" id="PF13828"/>
    </source>
</evidence>
<feature type="compositionally biased region" description="Low complexity" evidence="1">
    <location>
        <begin position="10"/>
        <end position="59"/>
    </location>
</feature>
<dbReference type="RefSeq" id="WP_121249109.1">
    <property type="nucleotide sequence ID" value="NZ_RBIL01000001.1"/>
</dbReference>
<feature type="domain" description="DUF4190" evidence="3">
    <location>
        <begin position="62"/>
        <end position="124"/>
    </location>
</feature>
<dbReference type="OrthoDB" id="4374883at2"/>
<evidence type="ECO:0000256" key="1">
    <source>
        <dbReference type="SAM" id="MobiDB-lite"/>
    </source>
</evidence>
<protein>
    <submittedName>
        <fullName evidence="4">Uncharacterized protein DUF4190</fullName>
    </submittedName>
</protein>
<evidence type="ECO:0000313" key="4">
    <source>
        <dbReference type="EMBL" id="RKQ91471.1"/>
    </source>
</evidence>
<evidence type="ECO:0000256" key="2">
    <source>
        <dbReference type="SAM" id="Phobius"/>
    </source>
</evidence>
<dbReference type="Pfam" id="PF13828">
    <property type="entry name" value="DUF4190"/>
    <property type="match status" value="1"/>
</dbReference>
<feature type="transmembrane region" description="Helical" evidence="2">
    <location>
        <begin position="64"/>
        <end position="89"/>
    </location>
</feature>
<keyword evidence="2" id="KW-0472">Membrane</keyword>
<proteinExistence type="predicted"/>
<dbReference type="Proteomes" id="UP000278962">
    <property type="component" value="Unassembled WGS sequence"/>
</dbReference>
<accession>A0A660LFH8</accession>
<keyword evidence="5" id="KW-1185">Reference proteome</keyword>
<feature type="transmembrane region" description="Helical" evidence="2">
    <location>
        <begin position="110"/>
        <end position="137"/>
    </location>
</feature>
<evidence type="ECO:0000313" key="5">
    <source>
        <dbReference type="Proteomes" id="UP000278962"/>
    </source>
</evidence>
<organism evidence="4 5">
    <name type="scientific">Solirubrobacter pauli</name>
    <dbReference type="NCBI Taxonomy" id="166793"/>
    <lineage>
        <taxon>Bacteria</taxon>
        <taxon>Bacillati</taxon>
        <taxon>Actinomycetota</taxon>
        <taxon>Thermoleophilia</taxon>
        <taxon>Solirubrobacterales</taxon>
        <taxon>Solirubrobacteraceae</taxon>
        <taxon>Solirubrobacter</taxon>
    </lineage>
</organism>